<comment type="similarity">
    <text evidence="1">Belongs to the NifU family.</text>
</comment>
<dbReference type="GO" id="GO:0005506">
    <property type="term" value="F:iron ion binding"/>
    <property type="evidence" value="ECO:0007669"/>
    <property type="project" value="InterPro"/>
</dbReference>
<evidence type="ECO:0000259" key="2">
    <source>
        <dbReference type="Pfam" id="PF01592"/>
    </source>
</evidence>
<dbReference type="NCBIfam" id="TIGR01994">
    <property type="entry name" value="SUF_scaf_2"/>
    <property type="match status" value="1"/>
</dbReference>
<keyword evidence="4" id="KW-1185">Reference proteome</keyword>
<protein>
    <submittedName>
        <fullName evidence="3">SUF system NifU family Fe-S cluster assembly protein</fullName>
    </submittedName>
</protein>
<dbReference type="OrthoDB" id="9804157at2"/>
<proteinExistence type="inferred from homology"/>
<dbReference type="FunFam" id="3.90.1010.10:FF:000002">
    <property type="entry name" value="Iron-sulfur cluster assembly scaffold protein NifU"/>
    <property type="match status" value="1"/>
</dbReference>
<sequence>MSLDRLYQLTILEYNKRDDLRGEIEDATDVERGHNPSCGDDLSVVLKVVGDKIENASFLGNGCAISTASAAMLVELIKGKSISEAKEIINVFFKVMKGEEVENSDILGEAMLLEVTKDMPARIKCSTLAWHSLKVILEKY</sequence>
<comment type="caution">
    <text evidence="3">The sequence shown here is derived from an EMBL/GenBank/DDBJ whole genome shotgun (WGS) entry which is preliminary data.</text>
</comment>
<dbReference type="CDD" id="cd06664">
    <property type="entry name" value="IscU_like"/>
    <property type="match status" value="1"/>
</dbReference>
<evidence type="ECO:0000313" key="3">
    <source>
        <dbReference type="EMBL" id="NYV28294.1"/>
    </source>
</evidence>
<dbReference type="AlphaFoldDB" id="A0A7Z0T8U5"/>
<dbReference type="Gene3D" id="3.90.1010.10">
    <property type="match status" value="1"/>
</dbReference>
<evidence type="ECO:0000256" key="1">
    <source>
        <dbReference type="ARBA" id="ARBA00006420"/>
    </source>
</evidence>
<gene>
    <name evidence="3" type="ORF">HP397_05695</name>
</gene>
<dbReference type="Pfam" id="PF01592">
    <property type="entry name" value="NifU_N"/>
    <property type="match status" value="1"/>
</dbReference>
<dbReference type="Proteomes" id="UP000526184">
    <property type="component" value="Unassembled WGS sequence"/>
</dbReference>
<evidence type="ECO:0000313" key="4">
    <source>
        <dbReference type="Proteomes" id="UP000526184"/>
    </source>
</evidence>
<reference evidence="3 4" key="1">
    <citation type="submission" date="2020-05" db="EMBL/GenBank/DDBJ databases">
        <title>Streptobacillus felis strain LHL191014123.</title>
        <authorList>
            <person name="Fawzy A."/>
            <person name="Rau J."/>
            <person name="Risse K."/>
            <person name="Schauerte N."/>
            <person name="Geiger C."/>
            <person name="Blom J."/>
            <person name="Imirzalioglu C."/>
            <person name="Falgenhauer J."/>
            <person name="Bach A."/>
            <person name="Herden C."/>
            <person name="Eisenberg T."/>
        </authorList>
    </citation>
    <scope>NUCLEOTIDE SEQUENCE [LARGE SCALE GENOMIC DNA]</scope>
    <source>
        <strain evidence="3 4">LHL191014123</strain>
    </source>
</reference>
<feature type="domain" description="NIF system FeS cluster assembly NifU N-terminal" evidence="2">
    <location>
        <begin position="7"/>
        <end position="125"/>
    </location>
</feature>
<dbReference type="InterPro" id="IPR002871">
    <property type="entry name" value="NIF_FeS_clus_asmbl_NifU_N"/>
</dbReference>
<name>A0A7Z0T8U5_9FUSO</name>
<dbReference type="GO" id="GO:0051536">
    <property type="term" value="F:iron-sulfur cluster binding"/>
    <property type="evidence" value="ECO:0007669"/>
    <property type="project" value="InterPro"/>
</dbReference>
<accession>A0A7Z0T8U5</accession>
<dbReference type="SUPFAM" id="SSF82649">
    <property type="entry name" value="SufE/NifU"/>
    <property type="match status" value="1"/>
</dbReference>
<dbReference type="RefSeq" id="WP_067321881.1">
    <property type="nucleotide sequence ID" value="NZ_CBCRWS010000005.1"/>
</dbReference>
<dbReference type="EMBL" id="JABMKT010000031">
    <property type="protein sequence ID" value="NYV28294.1"/>
    <property type="molecule type" value="Genomic_DNA"/>
</dbReference>
<dbReference type="GO" id="GO:0016226">
    <property type="term" value="P:iron-sulfur cluster assembly"/>
    <property type="evidence" value="ECO:0007669"/>
    <property type="project" value="InterPro"/>
</dbReference>
<dbReference type="PANTHER" id="PTHR10093">
    <property type="entry name" value="IRON-SULFUR CLUSTER ASSEMBLY ENZYME NIFU HOMOLOG"/>
    <property type="match status" value="1"/>
</dbReference>
<organism evidence="3 4">
    <name type="scientific">Streptobacillus felis</name>
    <dbReference type="NCBI Taxonomy" id="1384509"/>
    <lineage>
        <taxon>Bacteria</taxon>
        <taxon>Fusobacteriati</taxon>
        <taxon>Fusobacteriota</taxon>
        <taxon>Fusobacteriia</taxon>
        <taxon>Fusobacteriales</taxon>
        <taxon>Leptotrichiaceae</taxon>
        <taxon>Streptobacillus</taxon>
    </lineage>
</organism>